<dbReference type="PANTHER" id="PTHR11178:SF25">
    <property type="entry name" value="NIFU-LIKE PROTEIN 3, CHLOROPLASTIC"/>
    <property type="match status" value="1"/>
</dbReference>
<dbReference type="GO" id="GO:0005506">
    <property type="term" value="F:iron ion binding"/>
    <property type="evidence" value="ECO:0007669"/>
    <property type="project" value="InterPro"/>
</dbReference>
<dbReference type="GO" id="GO:0005198">
    <property type="term" value="F:structural molecule activity"/>
    <property type="evidence" value="ECO:0007669"/>
    <property type="project" value="UniProtKB-ARBA"/>
</dbReference>
<comment type="caution">
    <text evidence="5">The sequence shown here is derived from an EMBL/GenBank/DDBJ whole genome shotgun (WGS) entry which is preliminary data.</text>
</comment>
<dbReference type="Pfam" id="PF01106">
    <property type="entry name" value="NifU"/>
    <property type="match status" value="1"/>
</dbReference>
<gene>
    <name evidence="5" type="ORF">CYCCA115_LOCUS3700</name>
</gene>
<dbReference type="Gene3D" id="3.30.300.130">
    <property type="entry name" value="Fe-S cluster assembly (FSCA)"/>
    <property type="match status" value="2"/>
</dbReference>
<evidence type="ECO:0000259" key="4">
    <source>
        <dbReference type="Pfam" id="PF01106"/>
    </source>
</evidence>
<dbReference type="SUPFAM" id="SSF117916">
    <property type="entry name" value="Fe-S cluster assembly (FSCA) domain-like"/>
    <property type="match status" value="2"/>
</dbReference>
<feature type="region of interest" description="Disordered" evidence="2">
    <location>
        <begin position="49"/>
        <end position="72"/>
    </location>
</feature>
<evidence type="ECO:0000256" key="3">
    <source>
        <dbReference type="SAM" id="SignalP"/>
    </source>
</evidence>
<name>A0AAD2CGM0_9STRA</name>
<reference evidence="5" key="1">
    <citation type="submission" date="2023-08" db="EMBL/GenBank/DDBJ databases">
        <authorList>
            <person name="Audoor S."/>
            <person name="Bilcke G."/>
        </authorList>
    </citation>
    <scope>NUCLEOTIDE SEQUENCE</scope>
</reference>
<dbReference type="EMBL" id="CAKOGP040000335">
    <property type="protein sequence ID" value="CAJ1934326.1"/>
    <property type="molecule type" value="Genomic_DNA"/>
</dbReference>
<proteinExistence type="inferred from homology"/>
<dbReference type="Proteomes" id="UP001295423">
    <property type="component" value="Unassembled WGS sequence"/>
</dbReference>
<comment type="similarity">
    <text evidence="1">Belongs to the NifU family.</text>
</comment>
<dbReference type="FunFam" id="3.30.300.130:FF:000003">
    <property type="entry name" value="NifU-like protein 3, chloroplastic"/>
    <property type="match status" value="1"/>
</dbReference>
<feature type="chain" id="PRO_5042252130" description="NIF system FeS cluster assembly NifU C-terminal domain-containing protein" evidence="3">
    <location>
        <begin position="19"/>
        <end position="231"/>
    </location>
</feature>
<dbReference type="GO" id="GO:0051536">
    <property type="term" value="F:iron-sulfur cluster binding"/>
    <property type="evidence" value="ECO:0007669"/>
    <property type="project" value="InterPro"/>
</dbReference>
<accession>A0AAD2CGM0</accession>
<dbReference type="InterPro" id="IPR034904">
    <property type="entry name" value="FSCA_dom_sf"/>
</dbReference>
<feature type="signal peptide" evidence="3">
    <location>
        <begin position="1"/>
        <end position="18"/>
    </location>
</feature>
<protein>
    <recommendedName>
        <fullName evidence="4">NIF system FeS cluster assembly NifU C-terminal domain-containing protein</fullName>
    </recommendedName>
</protein>
<keyword evidence="6" id="KW-1185">Reference proteome</keyword>
<dbReference type="GO" id="GO:0009536">
    <property type="term" value="C:plastid"/>
    <property type="evidence" value="ECO:0007669"/>
    <property type="project" value="UniProtKB-ARBA"/>
</dbReference>
<evidence type="ECO:0000313" key="5">
    <source>
        <dbReference type="EMBL" id="CAJ1934326.1"/>
    </source>
</evidence>
<evidence type="ECO:0000313" key="6">
    <source>
        <dbReference type="Proteomes" id="UP001295423"/>
    </source>
</evidence>
<keyword evidence="3" id="KW-0732">Signal</keyword>
<evidence type="ECO:0000256" key="1">
    <source>
        <dbReference type="ARBA" id="ARBA00006420"/>
    </source>
</evidence>
<evidence type="ECO:0000256" key="2">
    <source>
        <dbReference type="SAM" id="MobiDB-lite"/>
    </source>
</evidence>
<dbReference type="AlphaFoldDB" id="A0AAD2CGM0"/>
<sequence>MKSATVMSLALAVSSVSGFSISNTLAKSSSSSSLVLPTSTQLYESIVSPFDEGGGAETVEGERTEGKPPLEGPLELTWENVEAVLDEMRPYLIQDGGNVVISEIDGPVVRLELQGACGTCPSSTQTMKMGLERGLREKIPEIQEVVQSMPEGPPLCDDEINVVLDGVRPFLQVAGGTIDIDRIEGEGSLQPTVWLEMKGSSASLNSVKLEIAQRLQRHFMMAGLQIQWNES</sequence>
<dbReference type="GO" id="GO:0005739">
    <property type="term" value="C:mitochondrion"/>
    <property type="evidence" value="ECO:0007669"/>
    <property type="project" value="TreeGrafter"/>
</dbReference>
<organism evidence="5 6">
    <name type="scientific">Cylindrotheca closterium</name>
    <dbReference type="NCBI Taxonomy" id="2856"/>
    <lineage>
        <taxon>Eukaryota</taxon>
        <taxon>Sar</taxon>
        <taxon>Stramenopiles</taxon>
        <taxon>Ochrophyta</taxon>
        <taxon>Bacillariophyta</taxon>
        <taxon>Bacillariophyceae</taxon>
        <taxon>Bacillariophycidae</taxon>
        <taxon>Bacillariales</taxon>
        <taxon>Bacillariaceae</taxon>
        <taxon>Cylindrotheca</taxon>
    </lineage>
</organism>
<dbReference type="PANTHER" id="PTHR11178">
    <property type="entry name" value="IRON-SULFUR CLUSTER SCAFFOLD PROTEIN NFU-RELATED"/>
    <property type="match status" value="1"/>
</dbReference>
<feature type="domain" description="NIF system FeS cluster assembly NifU C-terminal" evidence="4">
    <location>
        <begin position="81"/>
        <end position="146"/>
    </location>
</feature>
<dbReference type="GO" id="GO:0016226">
    <property type="term" value="P:iron-sulfur cluster assembly"/>
    <property type="evidence" value="ECO:0007669"/>
    <property type="project" value="InterPro"/>
</dbReference>
<dbReference type="InterPro" id="IPR001075">
    <property type="entry name" value="NIF_FeS_clus_asmbl_NifU_C"/>
</dbReference>